<dbReference type="GeneID" id="18257678"/>
<dbReference type="RefSeq" id="XP_006694069.1">
    <property type="nucleotide sequence ID" value="XM_006694006.1"/>
</dbReference>
<feature type="transmembrane region" description="Helical" evidence="1">
    <location>
        <begin position="81"/>
        <end position="104"/>
    </location>
</feature>
<dbReference type="PANTHER" id="PTHR23028">
    <property type="entry name" value="ACETYLTRANSFERASE"/>
    <property type="match status" value="1"/>
</dbReference>
<sequence>MISIFGALRGLRQLLWPKSSASVPDEPKKLRPTAYLDGLRGFAALLVFIQHHEEWAHCFSIPIFEGGFGYRGNYYFATFPWVRMLFTGGHAAVATFYIISGYVLTWKPLSLIHAGEHLKLFDSLASAFFRRWFRLYIPLIVTTFFWITSWHVFNYWNAACEPKATYREELWNWYNEMKNFSFLFKDGGMVWVTFNTHLWSIPLEMRGSMVVFISCITLARATTKARLLAELVLMFYFLYIVDGYYLALFLSGMMQCELDLLAKKDGWFPGFLRRLEPRKTLLYYLGLFVALYIAGVPSEKAEVEYLREQPGWYYMSYLTPSAMYDHKWIYLFFSCNIIMAAIPRIGWLKRFFESRFCQFLGYVSFAFYLVHGPILASIGDRVYYAVGWTRPPNDRHEQVAHWANLFPLPKKGPMGLEIAFLVPNLLVLLPFTLWVANIVTRMVDEPAVKFAAWLYKRVQGGGSQEPKPVELAPLMRVE</sequence>
<dbReference type="InterPro" id="IPR050879">
    <property type="entry name" value="Acyltransferase_3"/>
</dbReference>
<feature type="transmembrane region" description="Helical" evidence="1">
    <location>
        <begin position="233"/>
        <end position="254"/>
    </location>
</feature>
<dbReference type="GO" id="GO:0016747">
    <property type="term" value="F:acyltransferase activity, transferring groups other than amino-acyl groups"/>
    <property type="evidence" value="ECO:0007669"/>
    <property type="project" value="InterPro"/>
</dbReference>
<keyword evidence="1" id="KW-0812">Transmembrane</keyword>
<evidence type="ECO:0000313" key="3">
    <source>
        <dbReference type="EMBL" id="EGS21773.1"/>
    </source>
</evidence>
<feature type="transmembrane region" description="Helical" evidence="1">
    <location>
        <begin position="281"/>
        <end position="298"/>
    </location>
</feature>
<reference evidence="3 4" key="1">
    <citation type="journal article" date="2011" name="Cell">
        <title>Insight into structure and assembly of the nuclear pore complex by utilizing the genome of a eukaryotic thermophile.</title>
        <authorList>
            <person name="Amlacher S."/>
            <person name="Sarges P."/>
            <person name="Flemming D."/>
            <person name="van Noort V."/>
            <person name="Kunze R."/>
            <person name="Devos D.P."/>
            <person name="Arumugam M."/>
            <person name="Bork P."/>
            <person name="Hurt E."/>
        </authorList>
    </citation>
    <scope>NUCLEOTIDE SEQUENCE [LARGE SCALE GENOMIC DNA]</scope>
    <source>
        <strain evidence="4">DSM 1495 / CBS 144.50 / IMI 039719</strain>
    </source>
</reference>
<organism evidence="4">
    <name type="scientific">Chaetomium thermophilum (strain DSM 1495 / CBS 144.50 / IMI 039719)</name>
    <name type="common">Thermochaetoides thermophila</name>
    <dbReference type="NCBI Taxonomy" id="759272"/>
    <lineage>
        <taxon>Eukaryota</taxon>
        <taxon>Fungi</taxon>
        <taxon>Dikarya</taxon>
        <taxon>Ascomycota</taxon>
        <taxon>Pezizomycotina</taxon>
        <taxon>Sordariomycetes</taxon>
        <taxon>Sordariomycetidae</taxon>
        <taxon>Sordariales</taxon>
        <taxon>Chaetomiaceae</taxon>
        <taxon>Thermochaetoides</taxon>
    </lineage>
</organism>
<dbReference type="eggNOG" id="ENOG502SHP9">
    <property type="taxonomic scope" value="Eukaryota"/>
</dbReference>
<feature type="domain" description="Acyltransferase 3" evidence="2">
    <location>
        <begin position="34"/>
        <end position="385"/>
    </location>
</feature>
<dbReference type="HOGENOM" id="CLU_005679_13_3_1"/>
<feature type="transmembrane region" description="Helical" evidence="1">
    <location>
        <begin position="418"/>
        <end position="439"/>
    </location>
</feature>
<feature type="transmembrane region" description="Helical" evidence="1">
    <location>
        <begin position="328"/>
        <end position="347"/>
    </location>
</feature>
<dbReference type="AlphaFoldDB" id="G0S7C9"/>
<dbReference type="OMA" id="GWERHYY"/>
<dbReference type="KEGG" id="cthr:CTHT_0036400"/>
<dbReference type="EMBL" id="GL988041">
    <property type="protein sequence ID" value="EGS21773.1"/>
    <property type="molecule type" value="Genomic_DNA"/>
</dbReference>
<dbReference type="OrthoDB" id="5819582at2759"/>
<dbReference type="Pfam" id="PF01757">
    <property type="entry name" value="Acyl_transf_3"/>
    <property type="match status" value="1"/>
</dbReference>
<gene>
    <name evidence="3" type="ORF">CTHT_0036400</name>
</gene>
<evidence type="ECO:0000256" key="1">
    <source>
        <dbReference type="SAM" id="Phobius"/>
    </source>
</evidence>
<keyword evidence="4" id="KW-1185">Reference proteome</keyword>
<dbReference type="PANTHER" id="PTHR23028:SF125">
    <property type="entry name" value="ACYLTRANSFERASE"/>
    <property type="match status" value="1"/>
</dbReference>
<name>G0S7C9_CHATD</name>
<evidence type="ECO:0000313" key="4">
    <source>
        <dbReference type="Proteomes" id="UP000008066"/>
    </source>
</evidence>
<keyword evidence="1" id="KW-1133">Transmembrane helix</keyword>
<evidence type="ECO:0000259" key="2">
    <source>
        <dbReference type="Pfam" id="PF01757"/>
    </source>
</evidence>
<dbReference type="Proteomes" id="UP000008066">
    <property type="component" value="Unassembled WGS sequence"/>
</dbReference>
<accession>G0S7C9</accession>
<keyword evidence="1" id="KW-0472">Membrane</keyword>
<dbReference type="InterPro" id="IPR002656">
    <property type="entry name" value="Acyl_transf_3_dom"/>
</dbReference>
<proteinExistence type="predicted"/>
<dbReference type="STRING" id="759272.G0S7C9"/>
<protein>
    <recommendedName>
        <fullName evidence="2">Acyltransferase 3 domain-containing protein</fullName>
    </recommendedName>
</protein>
<feature type="transmembrane region" description="Helical" evidence="1">
    <location>
        <begin position="135"/>
        <end position="153"/>
    </location>
</feature>
<feature type="transmembrane region" description="Helical" evidence="1">
    <location>
        <begin position="359"/>
        <end position="378"/>
    </location>
</feature>